<dbReference type="InParanoid" id="D2VH45"/>
<keyword evidence="8" id="KW-1185">Reference proteome</keyword>
<dbReference type="InterPro" id="IPR011009">
    <property type="entry name" value="Kinase-like_dom_sf"/>
</dbReference>
<dbReference type="OMA" id="YINERCQ"/>
<dbReference type="AlphaFoldDB" id="D2VH45"/>
<dbReference type="EMBL" id="GG738871">
    <property type="protein sequence ID" value="EFC43828.1"/>
    <property type="molecule type" value="Genomic_DNA"/>
</dbReference>
<dbReference type="OrthoDB" id="541276at2759"/>
<dbReference type="KEGG" id="ngr:NAEGRDRAFT_2611"/>
<dbReference type="GO" id="GO:0035556">
    <property type="term" value="P:intracellular signal transduction"/>
    <property type="evidence" value="ECO:0007669"/>
    <property type="project" value="TreeGrafter"/>
</dbReference>
<sequence>RVFLGQDKLTGDLVAVKELKRKNIDSVEGLKELIDKELKICKLLSQSLKDGESHIGKKYICKIYDVIDTEPFHYIVMEYLANGSLENPLEERETFPPEVAKKYIKQLSYALDYIHSTLNICHRDIQLANLCLDAHGNIKLVDFGLSDFFTKEATTHNSFCGNYASPEMILATKYIGYEGDCYGMGLLLYKLLSGFFPFRSSVDKIVEQYYIPLDELEREGTLNESSISLIKGLLEKDPCKRLTTKDVINHEWLQ</sequence>
<dbReference type="Proteomes" id="UP000006671">
    <property type="component" value="Unassembled WGS sequence"/>
</dbReference>
<evidence type="ECO:0000256" key="3">
    <source>
        <dbReference type="ARBA" id="ARBA00022741"/>
    </source>
</evidence>
<dbReference type="PANTHER" id="PTHR24346">
    <property type="entry name" value="MAP/MICROTUBULE AFFINITY-REGULATING KINASE"/>
    <property type="match status" value="1"/>
</dbReference>
<dbReference type="GeneID" id="8850042"/>
<reference evidence="7 8" key="1">
    <citation type="journal article" date="2010" name="Cell">
        <title>The genome of Naegleria gruberi illuminates early eukaryotic versatility.</title>
        <authorList>
            <person name="Fritz-Laylin L.K."/>
            <person name="Prochnik S.E."/>
            <person name="Ginger M.L."/>
            <person name="Dacks J.B."/>
            <person name="Carpenter M.L."/>
            <person name="Field M.C."/>
            <person name="Kuo A."/>
            <person name="Paredez A."/>
            <person name="Chapman J."/>
            <person name="Pham J."/>
            <person name="Shu S."/>
            <person name="Neupane R."/>
            <person name="Cipriano M."/>
            <person name="Mancuso J."/>
            <person name="Tu H."/>
            <person name="Salamov A."/>
            <person name="Lindquist E."/>
            <person name="Shapiro H."/>
            <person name="Lucas S."/>
            <person name="Grigoriev I.V."/>
            <person name="Cande W.Z."/>
            <person name="Fulton C."/>
            <person name="Rokhsar D.S."/>
            <person name="Dawson S.C."/>
        </authorList>
    </citation>
    <scope>NUCLEOTIDE SEQUENCE [LARGE SCALE GENOMIC DNA]</scope>
    <source>
        <strain evidence="7 8">NEG-M</strain>
    </source>
</reference>
<keyword evidence="5" id="KW-0067">ATP-binding</keyword>
<feature type="domain" description="Protein kinase" evidence="6">
    <location>
        <begin position="1"/>
        <end position="253"/>
    </location>
</feature>
<dbReference type="PANTHER" id="PTHR24346:SF82">
    <property type="entry name" value="KP78A-RELATED"/>
    <property type="match status" value="1"/>
</dbReference>
<evidence type="ECO:0000256" key="5">
    <source>
        <dbReference type="ARBA" id="ARBA00022840"/>
    </source>
</evidence>
<dbReference type="GO" id="GO:0005737">
    <property type="term" value="C:cytoplasm"/>
    <property type="evidence" value="ECO:0007669"/>
    <property type="project" value="TreeGrafter"/>
</dbReference>
<evidence type="ECO:0000256" key="2">
    <source>
        <dbReference type="ARBA" id="ARBA00022679"/>
    </source>
</evidence>
<keyword evidence="3" id="KW-0547">Nucleotide-binding</keyword>
<evidence type="ECO:0000259" key="6">
    <source>
        <dbReference type="PROSITE" id="PS50011"/>
    </source>
</evidence>
<feature type="non-terminal residue" evidence="7">
    <location>
        <position position="254"/>
    </location>
</feature>
<feature type="non-terminal residue" evidence="7">
    <location>
        <position position="1"/>
    </location>
</feature>
<keyword evidence="1" id="KW-0723">Serine/threonine-protein kinase</keyword>
<dbReference type="PROSITE" id="PS50011">
    <property type="entry name" value="PROTEIN_KINASE_DOM"/>
    <property type="match status" value="1"/>
</dbReference>
<dbReference type="GO" id="GO:0005524">
    <property type="term" value="F:ATP binding"/>
    <property type="evidence" value="ECO:0007669"/>
    <property type="project" value="UniProtKB-KW"/>
</dbReference>
<gene>
    <name evidence="7" type="ORF">NAEGRDRAFT_2611</name>
</gene>
<keyword evidence="2" id="KW-0808">Transferase</keyword>
<protein>
    <submittedName>
        <fullName evidence="7">Predicted protein</fullName>
    </submittedName>
</protein>
<proteinExistence type="predicted"/>
<keyword evidence="4" id="KW-0418">Kinase</keyword>
<evidence type="ECO:0000313" key="8">
    <source>
        <dbReference type="Proteomes" id="UP000006671"/>
    </source>
</evidence>
<evidence type="ECO:0000313" key="7">
    <source>
        <dbReference type="EMBL" id="EFC43828.1"/>
    </source>
</evidence>
<dbReference type="Pfam" id="PF00069">
    <property type="entry name" value="Pkinase"/>
    <property type="match status" value="1"/>
</dbReference>
<dbReference type="SUPFAM" id="SSF56112">
    <property type="entry name" value="Protein kinase-like (PK-like)"/>
    <property type="match status" value="1"/>
</dbReference>
<organism evidence="8">
    <name type="scientific">Naegleria gruberi</name>
    <name type="common">Amoeba</name>
    <dbReference type="NCBI Taxonomy" id="5762"/>
    <lineage>
        <taxon>Eukaryota</taxon>
        <taxon>Discoba</taxon>
        <taxon>Heterolobosea</taxon>
        <taxon>Tetramitia</taxon>
        <taxon>Eutetramitia</taxon>
        <taxon>Vahlkampfiidae</taxon>
        <taxon>Naegleria</taxon>
    </lineage>
</organism>
<dbReference type="InterPro" id="IPR000719">
    <property type="entry name" value="Prot_kinase_dom"/>
</dbReference>
<name>D2VH45_NAEGR</name>
<dbReference type="RefSeq" id="XP_002676572.1">
    <property type="nucleotide sequence ID" value="XM_002676526.1"/>
</dbReference>
<dbReference type="GO" id="GO:0004674">
    <property type="term" value="F:protein serine/threonine kinase activity"/>
    <property type="evidence" value="ECO:0007669"/>
    <property type="project" value="UniProtKB-KW"/>
</dbReference>
<dbReference type="Gene3D" id="1.10.510.10">
    <property type="entry name" value="Transferase(Phosphotransferase) domain 1"/>
    <property type="match status" value="1"/>
</dbReference>
<evidence type="ECO:0000256" key="4">
    <source>
        <dbReference type="ARBA" id="ARBA00022777"/>
    </source>
</evidence>
<evidence type="ECO:0000256" key="1">
    <source>
        <dbReference type="ARBA" id="ARBA00022527"/>
    </source>
</evidence>
<accession>D2VH45</accession>
<dbReference type="STRING" id="5762.D2VH45"/>
<dbReference type="eggNOG" id="KOG0611">
    <property type="taxonomic scope" value="Eukaryota"/>
</dbReference>
<dbReference type="FunFam" id="1.10.510.10:FF:000571">
    <property type="entry name" value="Maternal embryonic leucine zipper kinase"/>
    <property type="match status" value="1"/>
</dbReference>
<dbReference type="VEuPathDB" id="AmoebaDB:NAEGRDRAFT_2611"/>